<dbReference type="AlphaFoldDB" id="A0A2K9ZGM6"/>
<evidence type="ECO:0000313" key="1">
    <source>
        <dbReference type="EMBL" id="AUW47406.1"/>
    </source>
</evidence>
<geneLocation type="plasmid" evidence="2">
    <name>prln3</name>
</geneLocation>
<gene>
    <name evidence="1" type="ORF">CUJ84_pRLN3000280</name>
</gene>
<organism evidence="1 2">
    <name type="scientific">Rhizobium leguminosarum</name>
    <dbReference type="NCBI Taxonomy" id="384"/>
    <lineage>
        <taxon>Bacteria</taxon>
        <taxon>Pseudomonadati</taxon>
        <taxon>Pseudomonadota</taxon>
        <taxon>Alphaproteobacteria</taxon>
        <taxon>Hyphomicrobiales</taxon>
        <taxon>Rhizobiaceae</taxon>
        <taxon>Rhizobium/Agrobacterium group</taxon>
        <taxon>Rhizobium</taxon>
    </lineage>
</organism>
<sequence>MQGQRDMNFLRKRVGVRSRKLMLLSGGLEAEDAHRRRRRLATLMLNVKAQEGPASRHGG</sequence>
<reference evidence="1 2" key="1">
    <citation type="submission" date="2017-11" db="EMBL/GenBank/DDBJ databases">
        <title>Complete genome of Rhizobium leguminosarum Norway, an ineffective micro-symbiont.</title>
        <authorList>
            <person name="Hoffrichter A."/>
            <person name="Liang J."/>
            <person name="Brachmann A."/>
            <person name="Marin M."/>
        </authorList>
    </citation>
    <scope>NUCLEOTIDE SEQUENCE [LARGE SCALE GENOMIC DNA]</scope>
    <source>
        <strain evidence="1 2">Norway</strain>
        <plasmid evidence="2">prln3</plasmid>
    </source>
</reference>
<name>A0A2K9ZGM6_RHILE</name>
<dbReference type="Proteomes" id="UP000238523">
    <property type="component" value="Plasmid pRLN3"/>
</dbReference>
<protein>
    <submittedName>
        <fullName evidence="1">Uncharacterized protein</fullName>
    </submittedName>
</protein>
<evidence type="ECO:0000313" key="2">
    <source>
        <dbReference type="Proteomes" id="UP000238523"/>
    </source>
</evidence>
<keyword evidence="1" id="KW-0614">Plasmid</keyword>
<accession>A0A2K9ZGM6</accession>
<dbReference type="EMBL" id="CP025015">
    <property type="protein sequence ID" value="AUW47406.1"/>
    <property type="molecule type" value="Genomic_DNA"/>
</dbReference>
<proteinExistence type="predicted"/>